<dbReference type="HOGENOM" id="CLU_012817_13_2_6"/>
<evidence type="ECO:0000256" key="4">
    <source>
        <dbReference type="ARBA" id="ARBA00022729"/>
    </source>
</evidence>
<dbReference type="InterPro" id="IPR003423">
    <property type="entry name" value="OMP_efflux"/>
</dbReference>
<dbReference type="NCBIfam" id="TIGR01845">
    <property type="entry name" value="outer_NodT"/>
    <property type="match status" value="1"/>
</dbReference>
<keyword evidence="2 10" id="KW-1134">Transmembrane beta strand</keyword>
<reference evidence="11 12" key="1">
    <citation type="journal article" date="2011" name="J. Bacteriol.">
        <title>Draft genome sequence of the polycyclic aromatic hydrocarbon-degrading, genetically engineered bioluminescent bioreporter Pseudomonas fluorescens HK44.</title>
        <authorList>
            <person name="Chauhan A."/>
            <person name="Layton A.C."/>
            <person name="Williams D.E."/>
            <person name="Smartt A.E."/>
            <person name="Ripp S."/>
            <person name="Karpinets T.V."/>
            <person name="Brown S.D."/>
            <person name="Sayler G.S."/>
        </authorList>
    </citation>
    <scope>NUCLEOTIDE SEQUENCE [LARGE SCALE GENOMIC DNA]</scope>
    <source>
        <strain evidence="11 12">HK44</strain>
    </source>
</reference>
<dbReference type="Proteomes" id="UP000022611">
    <property type="component" value="Unassembled WGS sequence"/>
</dbReference>
<comment type="subcellular location">
    <subcellularLocation>
        <location evidence="10">Cell outer membrane</location>
        <topology evidence="10">Lipid-anchor</topology>
    </subcellularLocation>
</comment>
<dbReference type="OrthoDB" id="9770517at2"/>
<keyword evidence="8 10" id="KW-0449">Lipoprotein</keyword>
<evidence type="ECO:0000256" key="10">
    <source>
        <dbReference type="RuleBase" id="RU362097"/>
    </source>
</evidence>
<evidence type="ECO:0000256" key="6">
    <source>
        <dbReference type="ARBA" id="ARBA00023139"/>
    </source>
</evidence>
<dbReference type="GO" id="GO:0009279">
    <property type="term" value="C:cell outer membrane"/>
    <property type="evidence" value="ECO:0007669"/>
    <property type="project" value="UniProtKB-SubCell"/>
</dbReference>
<evidence type="ECO:0000256" key="8">
    <source>
        <dbReference type="ARBA" id="ARBA00023288"/>
    </source>
</evidence>
<keyword evidence="5 10" id="KW-0472">Membrane</keyword>
<evidence type="ECO:0000256" key="7">
    <source>
        <dbReference type="ARBA" id="ARBA00023237"/>
    </source>
</evidence>
<evidence type="ECO:0000256" key="5">
    <source>
        <dbReference type="ARBA" id="ARBA00023136"/>
    </source>
</evidence>
<dbReference type="PANTHER" id="PTHR30203:SF20">
    <property type="entry name" value="MULTIDRUG RESISTANCE OUTER MEMBRANE PROTEIN MDTP-RELATED"/>
    <property type="match status" value="1"/>
</dbReference>
<protein>
    <submittedName>
        <fullName evidence="11">Fusaric acid resistance protein</fullName>
    </submittedName>
</protein>
<dbReference type="SUPFAM" id="SSF56954">
    <property type="entry name" value="Outer membrane efflux proteins (OEP)"/>
    <property type="match status" value="1"/>
</dbReference>
<evidence type="ECO:0000256" key="9">
    <source>
        <dbReference type="ARBA" id="ARBA00037313"/>
    </source>
</evidence>
<comment type="similarity">
    <text evidence="1 10">Belongs to the outer membrane factor (OMF) (TC 1.B.17) family.</text>
</comment>
<dbReference type="InterPro" id="IPR010131">
    <property type="entry name" value="MdtP/NodT-like"/>
</dbReference>
<comment type="caution">
    <text evidence="11">The sequence shown here is derived from an EMBL/GenBank/DDBJ whole genome shotgun (WGS) entry which is preliminary data.</text>
</comment>
<evidence type="ECO:0000256" key="3">
    <source>
        <dbReference type="ARBA" id="ARBA00022692"/>
    </source>
</evidence>
<dbReference type="PANTHER" id="PTHR30203">
    <property type="entry name" value="OUTER MEMBRANE CATION EFFLUX PROTEIN"/>
    <property type="match status" value="1"/>
</dbReference>
<keyword evidence="7" id="KW-0998">Cell outer membrane</keyword>
<keyword evidence="3 10" id="KW-0812">Transmembrane</keyword>
<dbReference type="RefSeq" id="WP_024265016.1">
    <property type="nucleotide sequence ID" value="NZ_AFOY02000015.1"/>
</dbReference>
<organism evidence="11 12">
    <name type="scientific">Pseudomonas fluorescens HK44</name>
    <dbReference type="NCBI Taxonomy" id="1042209"/>
    <lineage>
        <taxon>Bacteria</taxon>
        <taxon>Pseudomonadati</taxon>
        <taxon>Pseudomonadota</taxon>
        <taxon>Gammaproteobacteria</taxon>
        <taxon>Pseudomonadales</taxon>
        <taxon>Pseudomonadaceae</taxon>
        <taxon>Pseudomonas</taxon>
    </lineage>
</organism>
<sequence>MNSRKNEEFTDVRSRRPFAARVSAAVLLVLLAGCSFSDLKPQSRMLSPGGASETLANSGITLSTAGWPTETWWTSFNDPQLNSLVEEALADSPTLRSATARVRQAGAMEAIESASLLPRIDATASTTRERFSANGTTPAPAKGTWQNVDQATLNVGYELDFWGKNRSAVEAAVGRRHALEVDSHAAALMLSASIVQTYIALQDTYEQLDVAQALLDQQVHIEKLTQQRFTAELGTQIDIKQSQASLPASRANIAGLKEVIELNQNKLASLLGKGPDRGRSIARPHMQASNTIALPSHIPAELVGHRPDVVAQRWRVEASGHEIDVAKARFYPNVNLTSFIGLQSLAFDTFNDHSSRILGFSPAISLPIFEGGRLRGNLDAQDAAYDLAVENYNQTVIDALRDIADQLSSLRWLKERLTQQLEAVNTAQAASDLVNLRYGAGLATYLQVLATENATLTQKSQLVALQSRALSLQANLSRALGGGYRPEFSANAPALPTVADKS</sequence>
<evidence type="ECO:0000256" key="2">
    <source>
        <dbReference type="ARBA" id="ARBA00022452"/>
    </source>
</evidence>
<evidence type="ECO:0000313" key="11">
    <source>
        <dbReference type="EMBL" id="EXF93446.1"/>
    </source>
</evidence>
<comment type="function">
    <text evidence="9">Could be involved in resistance to puromycin, acriflavine and tetraphenylarsonium chloride.</text>
</comment>
<keyword evidence="6 10" id="KW-0564">Palmitate</keyword>
<accession>A0A010RLL0</accession>
<dbReference type="Gene3D" id="2.20.200.10">
    <property type="entry name" value="Outer membrane efflux proteins (OEP)"/>
    <property type="match status" value="1"/>
</dbReference>
<dbReference type="Gene3D" id="1.20.1600.10">
    <property type="entry name" value="Outer membrane efflux proteins (OEP)"/>
    <property type="match status" value="1"/>
</dbReference>
<evidence type="ECO:0000256" key="1">
    <source>
        <dbReference type="ARBA" id="ARBA00007613"/>
    </source>
</evidence>
<dbReference type="Pfam" id="PF02321">
    <property type="entry name" value="OEP"/>
    <property type="match status" value="2"/>
</dbReference>
<evidence type="ECO:0000313" key="12">
    <source>
        <dbReference type="Proteomes" id="UP000022611"/>
    </source>
</evidence>
<dbReference type="AlphaFoldDB" id="A0A010RLL0"/>
<dbReference type="GO" id="GO:0015562">
    <property type="term" value="F:efflux transmembrane transporter activity"/>
    <property type="evidence" value="ECO:0007669"/>
    <property type="project" value="InterPro"/>
</dbReference>
<proteinExistence type="inferred from homology"/>
<dbReference type="PROSITE" id="PS51257">
    <property type="entry name" value="PROKAR_LIPOPROTEIN"/>
    <property type="match status" value="1"/>
</dbReference>
<dbReference type="EMBL" id="AFOY02000015">
    <property type="protein sequence ID" value="EXF93446.1"/>
    <property type="molecule type" value="Genomic_DNA"/>
</dbReference>
<dbReference type="eggNOG" id="COG1538">
    <property type="taxonomic scope" value="Bacteria"/>
</dbReference>
<dbReference type="PATRIC" id="fig|1042209.11.peg.3800"/>
<name>A0A010RLL0_PSEFL</name>
<keyword evidence="4" id="KW-0732">Signal</keyword>
<gene>
    <name evidence="11" type="ORF">HK44_007105</name>
</gene>